<dbReference type="PANTHER" id="PTHR30537">
    <property type="entry name" value="HTH-TYPE TRANSCRIPTIONAL REGULATOR"/>
    <property type="match status" value="1"/>
</dbReference>
<dbReference type="InterPro" id="IPR036388">
    <property type="entry name" value="WH-like_DNA-bd_sf"/>
</dbReference>
<dbReference type="InterPro" id="IPR000847">
    <property type="entry name" value="LysR_HTH_N"/>
</dbReference>
<dbReference type="PANTHER" id="PTHR30537:SF74">
    <property type="entry name" value="HTH-TYPE TRANSCRIPTIONAL REGULATOR TRPI"/>
    <property type="match status" value="1"/>
</dbReference>
<evidence type="ECO:0000256" key="3">
    <source>
        <dbReference type="ARBA" id="ARBA00023125"/>
    </source>
</evidence>
<name>A0A1I6UGI3_9RHOB</name>
<dbReference type="EMBL" id="FOZW01000008">
    <property type="protein sequence ID" value="SFT00498.1"/>
    <property type="molecule type" value="Genomic_DNA"/>
</dbReference>
<gene>
    <name evidence="6" type="ORF">SAMN04488050_1084</name>
</gene>
<dbReference type="Pfam" id="PF00126">
    <property type="entry name" value="HTH_1"/>
    <property type="match status" value="1"/>
</dbReference>
<dbReference type="Proteomes" id="UP000199392">
    <property type="component" value="Unassembled WGS sequence"/>
</dbReference>
<dbReference type="InterPro" id="IPR005119">
    <property type="entry name" value="LysR_subst-bd"/>
</dbReference>
<keyword evidence="7" id="KW-1185">Reference proteome</keyword>
<dbReference type="SUPFAM" id="SSF53850">
    <property type="entry name" value="Periplasmic binding protein-like II"/>
    <property type="match status" value="1"/>
</dbReference>
<evidence type="ECO:0000259" key="5">
    <source>
        <dbReference type="PROSITE" id="PS50931"/>
    </source>
</evidence>
<dbReference type="InterPro" id="IPR058163">
    <property type="entry name" value="LysR-type_TF_proteobact-type"/>
</dbReference>
<dbReference type="OrthoDB" id="9804958at2"/>
<dbReference type="RefSeq" id="WP_092426850.1">
    <property type="nucleotide sequence ID" value="NZ_FNCL01000009.1"/>
</dbReference>
<dbReference type="SUPFAM" id="SSF46785">
    <property type="entry name" value="Winged helix' DNA-binding domain"/>
    <property type="match status" value="1"/>
</dbReference>
<proteinExistence type="inferred from homology"/>
<evidence type="ECO:0000256" key="1">
    <source>
        <dbReference type="ARBA" id="ARBA00009437"/>
    </source>
</evidence>
<sequence>MEEFSRRFASLKPFLVFECAARCGSFSAAAKAFNISQPSVSRNVAQLERELGVALFDRRPTGAELSDAGRELFHAITQGMGTIMRTINEIERRRQEDAGVVSLSVSGSFVAHWMAPRLAAFSQAFPEVRLRFHLMSGLMRGLPEDVDLAVRTAAPSEQAARTWDFAPEVVLPVSSPGYLAARRTAGGHTFLHFSDHAREIWKEMSDLGTPGDREGDVCHEFDDYSVALQAALDGSGVALGWLSVTSRLLLEGRLVPVGGRAHRAERVHRLIECGNGVPREIVADIAQWLVDRMKDDLSELRPILPRSAGI</sequence>
<dbReference type="GO" id="GO:0006351">
    <property type="term" value="P:DNA-templated transcription"/>
    <property type="evidence" value="ECO:0007669"/>
    <property type="project" value="TreeGrafter"/>
</dbReference>
<dbReference type="Gene3D" id="3.40.190.10">
    <property type="entry name" value="Periplasmic binding protein-like II"/>
    <property type="match status" value="2"/>
</dbReference>
<dbReference type="Pfam" id="PF03466">
    <property type="entry name" value="LysR_substrate"/>
    <property type="match status" value="1"/>
</dbReference>
<dbReference type="AlphaFoldDB" id="A0A1I6UGI3"/>
<protein>
    <submittedName>
        <fullName evidence="6">DNA-binding transcriptional regulator, LysR family</fullName>
    </submittedName>
</protein>
<dbReference type="Gene3D" id="1.10.10.10">
    <property type="entry name" value="Winged helix-like DNA-binding domain superfamily/Winged helix DNA-binding domain"/>
    <property type="match status" value="1"/>
</dbReference>
<dbReference type="InterPro" id="IPR036390">
    <property type="entry name" value="WH_DNA-bd_sf"/>
</dbReference>
<organism evidence="6 7">
    <name type="scientific">Alloyangia pacifica</name>
    <dbReference type="NCBI Taxonomy" id="311180"/>
    <lineage>
        <taxon>Bacteria</taxon>
        <taxon>Pseudomonadati</taxon>
        <taxon>Pseudomonadota</taxon>
        <taxon>Alphaproteobacteria</taxon>
        <taxon>Rhodobacterales</taxon>
        <taxon>Roseobacteraceae</taxon>
        <taxon>Alloyangia</taxon>
    </lineage>
</organism>
<evidence type="ECO:0000313" key="6">
    <source>
        <dbReference type="EMBL" id="SFT00498.1"/>
    </source>
</evidence>
<accession>A0A1I6UGI3</accession>
<evidence type="ECO:0000256" key="2">
    <source>
        <dbReference type="ARBA" id="ARBA00023015"/>
    </source>
</evidence>
<dbReference type="PRINTS" id="PR00039">
    <property type="entry name" value="HTHLYSR"/>
</dbReference>
<feature type="domain" description="HTH lysR-type" evidence="5">
    <location>
        <begin position="16"/>
        <end position="66"/>
    </location>
</feature>
<evidence type="ECO:0000313" key="7">
    <source>
        <dbReference type="Proteomes" id="UP000199392"/>
    </source>
</evidence>
<keyword evidence="3 6" id="KW-0238">DNA-binding</keyword>
<dbReference type="PROSITE" id="PS50931">
    <property type="entry name" value="HTH_LYSR"/>
    <property type="match status" value="1"/>
</dbReference>
<dbReference type="GO" id="GO:0003700">
    <property type="term" value="F:DNA-binding transcription factor activity"/>
    <property type="evidence" value="ECO:0007669"/>
    <property type="project" value="InterPro"/>
</dbReference>
<evidence type="ECO:0000256" key="4">
    <source>
        <dbReference type="ARBA" id="ARBA00023163"/>
    </source>
</evidence>
<keyword evidence="2" id="KW-0805">Transcription regulation</keyword>
<dbReference type="STRING" id="311180.SAMN04488050_1084"/>
<comment type="similarity">
    <text evidence="1">Belongs to the LysR transcriptional regulatory family.</text>
</comment>
<keyword evidence="4" id="KW-0804">Transcription</keyword>
<reference evidence="7" key="1">
    <citation type="submission" date="2016-10" db="EMBL/GenBank/DDBJ databases">
        <authorList>
            <person name="Varghese N."/>
            <person name="Submissions S."/>
        </authorList>
    </citation>
    <scope>NUCLEOTIDE SEQUENCE [LARGE SCALE GENOMIC DNA]</scope>
    <source>
        <strain evidence="7">DSM 26894</strain>
    </source>
</reference>
<dbReference type="GO" id="GO:0043565">
    <property type="term" value="F:sequence-specific DNA binding"/>
    <property type="evidence" value="ECO:0007669"/>
    <property type="project" value="TreeGrafter"/>
</dbReference>